<name>A0A0H3ATL4_BRUO2</name>
<evidence type="ECO:0000313" key="2">
    <source>
        <dbReference type="Proteomes" id="UP000006383"/>
    </source>
</evidence>
<protein>
    <submittedName>
        <fullName evidence="1">Uncharacterized protein</fullName>
    </submittedName>
</protein>
<keyword evidence="2" id="KW-1185">Reference proteome</keyword>
<dbReference type="KEGG" id="bov:BOV_A0887"/>
<dbReference type="EMBL" id="CP000709">
    <property type="protein sequence ID" value="ABQ62477.1"/>
    <property type="molecule type" value="Genomic_DNA"/>
</dbReference>
<dbReference type="HOGENOM" id="CLU_3248220_0_0_5"/>
<proteinExistence type="predicted"/>
<sequence length="42" mass="4739">MRPFGLSPPATNAGTDFARIFLSHRRSSIPAQHEFIQFSHNV</sequence>
<dbReference type="AlphaFoldDB" id="A0A0H3ATL4"/>
<gene>
    <name evidence="1" type="ordered locus">BOV_A0887</name>
</gene>
<reference evidence="2" key="1">
    <citation type="journal article" date="2009" name="PLoS ONE">
        <title>Genome degradation in Brucella ovis corresponds with narrowing of its host range and tissue tropism.</title>
        <authorList>
            <person name="Tsolis R.M."/>
            <person name="Seshadri R."/>
            <person name="Santos R.L."/>
            <person name="Sangari F.J."/>
            <person name="Lobo J.M."/>
            <person name="de Jong M.F."/>
            <person name="Ren Q."/>
            <person name="Myers G."/>
            <person name="Brinkac L.M."/>
            <person name="Nelson W.C."/>
            <person name="Deboy R.T."/>
            <person name="Angiuoli S."/>
            <person name="Khouri H."/>
            <person name="Dimitrov G."/>
            <person name="Robinson J.R."/>
            <person name="Mulligan S."/>
            <person name="Walker R.L."/>
            <person name="Elzer P.E."/>
            <person name="Hassan K.A."/>
            <person name="Paulsen I.T."/>
        </authorList>
    </citation>
    <scope>NUCLEOTIDE SEQUENCE [LARGE SCALE GENOMIC DNA]</scope>
    <source>
        <strain evidence="2">ATCC 25840 / 63/290 / NCTC 10512</strain>
    </source>
</reference>
<organism evidence="1 2">
    <name type="scientific">Brucella ovis (strain ATCC 25840 / 63/290 / NCTC 10512)</name>
    <dbReference type="NCBI Taxonomy" id="444178"/>
    <lineage>
        <taxon>Bacteria</taxon>
        <taxon>Pseudomonadati</taxon>
        <taxon>Pseudomonadota</taxon>
        <taxon>Alphaproteobacteria</taxon>
        <taxon>Hyphomicrobiales</taxon>
        <taxon>Brucellaceae</taxon>
        <taxon>Brucella/Ochrobactrum group</taxon>
        <taxon>Brucella</taxon>
    </lineage>
</organism>
<evidence type="ECO:0000313" key="1">
    <source>
        <dbReference type="EMBL" id="ABQ62477.1"/>
    </source>
</evidence>
<accession>A0A0H3ATL4</accession>
<dbReference type="Proteomes" id="UP000006383">
    <property type="component" value="Chromosome II"/>
</dbReference>